<keyword evidence="8" id="KW-1278">Translocase</keyword>
<dbReference type="GO" id="GO:0005886">
    <property type="term" value="C:plasma membrane"/>
    <property type="evidence" value="ECO:0007669"/>
    <property type="project" value="UniProtKB-SubCell"/>
</dbReference>
<accession>A0A4Q7YRR7</accession>
<dbReference type="PROSITE" id="PS51007">
    <property type="entry name" value="CYTC"/>
    <property type="match status" value="1"/>
</dbReference>
<evidence type="ECO:0000256" key="16">
    <source>
        <dbReference type="RuleBase" id="RU000456"/>
    </source>
</evidence>
<dbReference type="SUPFAM" id="SSF46626">
    <property type="entry name" value="Cytochrome c"/>
    <property type="match status" value="1"/>
</dbReference>
<evidence type="ECO:0000256" key="1">
    <source>
        <dbReference type="ARBA" id="ARBA00004141"/>
    </source>
</evidence>
<evidence type="ECO:0000256" key="14">
    <source>
        <dbReference type="ARBA" id="ARBA00024688"/>
    </source>
</evidence>
<reference evidence="22 23" key="1">
    <citation type="submission" date="2019-02" db="EMBL/GenBank/DDBJ databases">
        <title>Genomic Encyclopedia of Archaeal and Bacterial Type Strains, Phase II (KMG-II): from individual species to whole genera.</title>
        <authorList>
            <person name="Goeker M."/>
        </authorList>
    </citation>
    <scope>NUCLEOTIDE SEQUENCE [LARGE SCALE GENOMIC DNA]</scope>
    <source>
        <strain evidence="22 23">DSM 18101</strain>
    </source>
</reference>
<keyword evidence="23" id="KW-1185">Reference proteome</keyword>
<dbReference type="PANTHER" id="PTHR22888:SF9">
    <property type="entry name" value="CYTOCHROME C OXIDASE SUBUNIT 2"/>
    <property type="match status" value="1"/>
</dbReference>
<dbReference type="NCBIfam" id="TIGR02866">
    <property type="entry name" value="CoxB"/>
    <property type="match status" value="1"/>
</dbReference>
<name>A0A4Q7YRR7_9BACT</name>
<comment type="catalytic activity">
    <reaction evidence="17">
        <text>4 Fe(II)-[cytochrome c] + O2 + 8 H(+)(in) = 4 Fe(III)-[cytochrome c] + 2 H2O + 4 H(+)(out)</text>
        <dbReference type="Rhea" id="RHEA:11436"/>
        <dbReference type="Rhea" id="RHEA-COMP:10350"/>
        <dbReference type="Rhea" id="RHEA-COMP:14399"/>
        <dbReference type="ChEBI" id="CHEBI:15377"/>
        <dbReference type="ChEBI" id="CHEBI:15378"/>
        <dbReference type="ChEBI" id="CHEBI:15379"/>
        <dbReference type="ChEBI" id="CHEBI:29033"/>
        <dbReference type="ChEBI" id="CHEBI:29034"/>
        <dbReference type="EC" id="7.1.1.9"/>
    </reaction>
</comment>
<evidence type="ECO:0000256" key="10">
    <source>
        <dbReference type="ARBA" id="ARBA00022989"/>
    </source>
</evidence>
<dbReference type="InterPro" id="IPR008972">
    <property type="entry name" value="Cupredoxin"/>
</dbReference>
<keyword evidence="6 16" id="KW-0812">Transmembrane</keyword>
<dbReference type="GO" id="GO:0005507">
    <property type="term" value="F:copper ion binding"/>
    <property type="evidence" value="ECO:0007669"/>
    <property type="project" value="InterPro"/>
</dbReference>
<dbReference type="PROSITE" id="PS50999">
    <property type="entry name" value="COX2_TM"/>
    <property type="match status" value="1"/>
</dbReference>
<dbReference type="Gene3D" id="2.60.40.420">
    <property type="entry name" value="Cupredoxins - blue copper proteins"/>
    <property type="match status" value="1"/>
</dbReference>
<dbReference type="GO" id="GO:0016491">
    <property type="term" value="F:oxidoreductase activity"/>
    <property type="evidence" value="ECO:0007669"/>
    <property type="project" value="InterPro"/>
</dbReference>
<dbReference type="PROSITE" id="PS00078">
    <property type="entry name" value="COX2"/>
    <property type="match status" value="1"/>
</dbReference>
<dbReference type="EC" id="7.1.1.9" evidence="17"/>
<keyword evidence="5 16" id="KW-0679">Respiratory chain</keyword>
<keyword evidence="7 15" id="KW-0479">Metal-binding</keyword>
<protein>
    <recommendedName>
        <fullName evidence="17">Cytochrome c oxidase subunit 2</fullName>
        <ecNumber evidence="17">7.1.1.9</ecNumber>
    </recommendedName>
</protein>
<keyword evidence="13 18" id="KW-0472">Membrane</keyword>
<dbReference type="Gene3D" id="1.10.287.90">
    <property type="match status" value="1"/>
</dbReference>
<dbReference type="GO" id="GO:0042773">
    <property type="term" value="P:ATP synthesis coupled electron transport"/>
    <property type="evidence" value="ECO:0007669"/>
    <property type="project" value="TreeGrafter"/>
</dbReference>
<evidence type="ECO:0000256" key="4">
    <source>
        <dbReference type="ARBA" id="ARBA00022617"/>
    </source>
</evidence>
<dbReference type="SUPFAM" id="SSF49503">
    <property type="entry name" value="Cupredoxins"/>
    <property type="match status" value="1"/>
</dbReference>
<evidence type="ECO:0000256" key="6">
    <source>
        <dbReference type="ARBA" id="ARBA00022692"/>
    </source>
</evidence>
<evidence type="ECO:0000256" key="8">
    <source>
        <dbReference type="ARBA" id="ARBA00022967"/>
    </source>
</evidence>
<dbReference type="InterPro" id="IPR002429">
    <property type="entry name" value="CcO_II-like_C"/>
</dbReference>
<keyword evidence="4 15" id="KW-0349">Heme</keyword>
<evidence type="ECO:0000256" key="5">
    <source>
        <dbReference type="ARBA" id="ARBA00022660"/>
    </source>
</evidence>
<dbReference type="InterPro" id="IPR009056">
    <property type="entry name" value="Cyt_c-like_dom"/>
</dbReference>
<evidence type="ECO:0000256" key="17">
    <source>
        <dbReference type="RuleBase" id="RU004024"/>
    </source>
</evidence>
<keyword evidence="12 17" id="KW-0186">Copper</keyword>
<dbReference type="EMBL" id="SHKW01000001">
    <property type="protein sequence ID" value="RZU39613.1"/>
    <property type="molecule type" value="Genomic_DNA"/>
</dbReference>
<evidence type="ECO:0000256" key="15">
    <source>
        <dbReference type="PROSITE-ProRule" id="PRU00433"/>
    </source>
</evidence>
<dbReference type="Proteomes" id="UP000292958">
    <property type="component" value="Unassembled WGS sequence"/>
</dbReference>
<dbReference type="PANTHER" id="PTHR22888">
    <property type="entry name" value="CYTOCHROME C OXIDASE, SUBUNIT II"/>
    <property type="match status" value="1"/>
</dbReference>
<dbReference type="PROSITE" id="PS50857">
    <property type="entry name" value="COX2_CUA"/>
    <property type="match status" value="1"/>
</dbReference>
<keyword evidence="11 15" id="KW-0408">Iron</keyword>
<comment type="caution">
    <text evidence="22">The sequence shown here is derived from an EMBL/GenBank/DDBJ whole genome shotgun (WGS) entry which is preliminary data.</text>
</comment>
<dbReference type="InterPro" id="IPR001505">
    <property type="entry name" value="Copper_CuA"/>
</dbReference>
<evidence type="ECO:0000313" key="22">
    <source>
        <dbReference type="EMBL" id="RZU39613.1"/>
    </source>
</evidence>
<feature type="domain" description="Cytochrome oxidase subunit II copper A binding" evidence="19">
    <location>
        <begin position="147"/>
        <end position="264"/>
    </location>
</feature>
<evidence type="ECO:0000256" key="12">
    <source>
        <dbReference type="ARBA" id="ARBA00023008"/>
    </source>
</evidence>
<evidence type="ECO:0000256" key="7">
    <source>
        <dbReference type="ARBA" id="ARBA00022723"/>
    </source>
</evidence>
<dbReference type="AlphaFoldDB" id="A0A4Q7YRR7"/>
<comment type="subcellular location">
    <subcellularLocation>
        <location evidence="16">Cell membrane</location>
        <topology evidence="16">Multi-pass membrane protein</topology>
    </subcellularLocation>
    <subcellularLocation>
        <location evidence="1">Membrane</location>
        <topology evidence="1">Multi-pass membrane protein</topology>
    </subcellularLocation>
</comment>
<dbReference type="InterPro" id="IPR036257">
    <property type="entry name" value="Cyt_c_oxidase_su2_TM_sf"/>
</dbReference>
<evidence type="ECO:0000256" key="2">
    <source>
        <dbReference type="ARBA" id="ARBA00007866"/>
    </source>
</evidence>
<keyword evidence="3 16" id="KW-0813">Transport</keyword>
<feature type="transmembrane region" description="Helical" evidence="18">
    <location>
        <begin position="116"/>
        <end position="138"/>
    </location>
</feature>
<proteinExistence type="inferred from homology"/>
<dbReference type="GO" id="GO:0004129">
    <property type="term" value="F:cytochrome-c oxidase activity"/>
    <property type="evidence" value="ECO:0007669"/>
    <property type="project" value="UniProtKB-EC"/>
</dbReference>
<evidence type="ECO:0000256" key="3">
    <source>
        <dbReference type="ARBA" id="ARBA00022448"/>
    </source>
</evidence>
<evidence type="ECO:0000256" key="18">
    <source>
        <dbReference type="SAM" id="Phobius"/>
    </source>
</evidence>
<evidence type="ECO:0000313" key="23">
    <source>
        <dbReference type="Proteomes" id="UP000292958"/>
    </source>
</evidence>
<comment type="function">
    <text evidence="14 17">Subunits I and II form the functional core of the enzyme complex. Electrons originating in cytochrome c are transferred via heme a and Cu(A) to the binuclear center formed by heme a3 and Cu(B).</text>
</comment>
<keyword evidence="9 16" id="KW-0249">Electron transport</keyword>
<feature type="transmembrane region" description="Helical" evidence="18">
    <location>
        <begin position="28"/>
        <end position="47"/>
    </location>
</feature>
<dbReference type="SUPFAM" id="SSF81464">
    <property type="entry name" value="Cytochrome c oxidase subunit II-like, transmembrane region"/>
    <property type="match status" value="1"/>
</dbReference>
<dbReference type="Pfam" id="PF00034">
    <property type="entry name" value="Cytochrom_C"/>
    <property type="match status" value="1"/>
</dbReference>
<dbReference type="InterPro" id="IPR011759">
    <property type="entry name" value="Cyt_c_oxidase_su2_TM_dom"/>
</dbReference>
<organism evidence="22 23">
    <name type="scientific">Edaphobacter modestus</name>
    <dbReference type="NCBI Taxonomy" id="388466"/>
    <lineage>
        <taxon>Bacteria</taxon>
        <taxon>Pseudomonadati</taxon>
        <taxon>Acidobacteriota</taxon>
        <taxon>Terriglobia</taxon>
        <taxon>Terriglobales</taxon>
        <taxon>Acidobacteriaceae</taxon>
        <taxon>Edaphobacter</taxon>
    </lineage>
</organism>
<evidence type="ECO:0000259" key="20">
    <source>
        <dbReference type="PROSITE" id="PS50999"/>
    </source>
</evidence>
<dbReference type="CDD" id="cd04213">
    <property type="entry name" value="CuRO_CcO_Caa3_II"/>
    <property type="match status" value="1"/>
</dbReference>
<feature type="domain" description="Cytochrome c" evidence="21">
    <location>
        <begin position="275"/>
        <end position="366"/>
    </location>
</feature>
<sequence>MNEASTFYGSASIASLSLYTSVRRLFSFVRNLLYCCIPFVLATPAFASGKDTSIFSPASPSADSISSLGIFTLVLTLGIFIVVAGMLTYAIVRYRTRPGDDGSEPPQVYGSTQIELSWTIIPVLIVTVLFLATARVIFAIQDAPKPVSALDVTVIGHQFWWEFRYPRLNIVTANELHVPVSSAASVAPTFLKLTSADVIHSFWIPRLSGKTDLVPNRINELWMEPRETGLYEGQCAQFCGIEHAKMLLRVYVDTPEQFAAWVRQQQLPATEPATDAAIAGRRQFESQACINCHAVGGTVANGRFGPDLTHLMSRKTIASGAALNTPENLADWIDNPDHFKTGSLMPSMHLGQAQVEQITAYLTTLN</sequence>
<dbReference type="InterPro" id="IPR034236">
    <property type="entry name" value="CuRO_CcO_Caa3_II"/>
</dbReference>
<dbReference type="RefSeq" id="WP_130417799.1">
    <property type="nucleotide sequence ID" value="NZ_SHKW01000001.1"/>
</dbReference>
<feature type="transmembrane region" description="Helical" evidence="18">
    <location>
        <begin position="68"/>
        <end position="92"/>
    </location>
</feature>
<dbReference type="GO" id="GO:0020037">
    <property type="term" value="F:heme binding"/>
    <property type="evidence" value="ECO:0007669"/>
    <property type="project" value="InterPro"/>
</dbReference>
<dbReference type="InterPro" id="IPR036909">
    <property type="entry name" value="Cyt_c-like_dom_sf"/>
</dbReference>
<evidence type="ECO:0000256" key="9">
    <source>
        <dbReference type="ARBA" id="ARBA00022982"/>
    </source>
</evidence>
<comment type="cofactor">
    <cofactor evidence="17">
        <name>Cu cation</name>
        <dbReference type="ChEBI" id="CHEBI:23378"/>
    </cofactor>
    <text evidence="17">Binds a copper A center.</text>
</comment>
<evidence type="ECO:0000259" key="21">
    <source>
        <dbReference type="PROSITE" id="PS51007"/>
    </source>
</evidence>
<dbReference type="InterPro" id="IPR045187">
    <property type="entry name" value="CcO_II"/>
</dbReference>
<evidence type="ECO:0000259" key="19">
    <source>
        <dbReference type="PROSITE" id="PS50857"/>
    </source>
</evidence>
<evidence type="ECO:0000256" key="13">
    <source>
        <dbReference type="ARBA" id="ARBA00023136"/>
    </source>
</evidence>
<evidence type="ECO:0000256" key="11">
    <source>
        <dbReference type="ARBA" id="ARBA00023004"/>
    </source>
</evidence>
<dbReference type="Pfam" id="PF02790">
    <property type="entry name" value="COX2_TM"/>
    <property type="match status" value="1"/>
</dbReference>
<dbReference type="Pfam" id="PF00116">
    <property type="entry name" value="COX2"/>
    <property type="match status" value="1"/>
</dbReference>
<comment type="similarity">
    <text evidence="2 16">Belongs to the cytochrome c oxidase subunit 2 family.</text>
</comment>
<dbReference type="PRINTS" id="PR01166">
    <property type="entry name" value="CYCOXIDASEII"/>
</dbReference>
<dbReference type="InterPro" id="IPR014222">
    <property type="entry name" value="Cyt_c_oxidase_su2"/>
</dbReference>
<keyword evidence="10 18" id="KW-1133">Transmembrane helix</keyword>
<feature type="domain" description="Cytochrome oxidase subunit II transmembrane region profile" evidence="20">
    <location>
        <begin position="46"/>
        <end position="144"/>
    </location>
</feature>
<dbReference type="OrthoDB" id="9781261at2"/>
<gene>
    <name evidence="22" type="ORF">BDD14_0999</name>
</gene>